<dbReference type="AlphaFoldDB" id="A0A3Q0J832"/>
<dbReference type="SUPFAM" id="SSF56300">
    <property type="entry name" value="Metallo-dependent phosphatases"/>
    <property type="match status" value="1"/>
</dbReference>
<evidence type="ECO:0000313" key="3">
    <source>
        <dbReference type="RefSeq" id="XP_026682870.1"/>
    </source>
</evidence>
<feature type="chain" id="PRO_5017977562" evidence="1">
    <location>
        <begin position="22"/>
        <end position="326"/>
    </location>
</feature>
<dbReference type="RefSeq" id="XP_026682870.1">
    <property type="nucleotide sequence ID" value="XM_026827069.1"/>
</dbReference>
<gene>
    <name evidence="3" type="primary">LOC103514002</name>
</gene>
<accession>A0A3Q0J832</accession>
<keyword evidence="2" id="KW-1185">Reference proteome</keyword>
<feature type="signal peptide" evidence="1">
    <location>
        <begin position="1"/>
        <end position="21"/>
    </location>
</feature>
<evidence type="ECO:0000256" key="1">
    <source>
        <dbReference type="SAM" id="SignalP"/>
    </source>
</evidence>
<name>A0A3Q0J832_DIACI</name>
<dbReference type="KEGG" id="dci:103514002"/>
<sequence length="326" mass="37337">MILSNTSLLLLSFLILVSVMVQNLSHIMSCEDCSLSETFTHNDNIVNITDSFTNLFWFLQISDIHISIFQDKSRISEFHKFCNETVDIIHPSLVIASGKYTLGDLTDAKEKNELGSQQYEEEWQHYWNTLQSTHITNKTIWLDTRGNHDNFNLPSLDSHTNFYRKYSIQGQTYPRSYVYHLTPRDHPPVAFVALDACLDPGPRRPFNFIGVLDTPEIEHVEGIVRDNVNMSHSVWFGHYPTSTILSQGYQHVRDIMSKDKSAVAYLCGHLHQLGGAVRDIMRKDKSAVAYLCGHLHQLGGAVPHMYTRQQNGILELELADWKNSRT</sequence>
<keyword evidence="1" id="KW-0732">Signal</keyword>
<proteinExistence type="predicted"/>
<dbReference type="STRING" id="121845.A0A3Q0J832"/>
<reference evidence="3" key="1">
    <citation type="submission" date="2025-08" db="UniProtKB">
        <authorList>
            <consortium name="RefSeq"/>
        </authorList>
    </citation>
    <scope>IDENTIFICATION</scope>
</reference>
<dbReference type="Gene3D" id="3.60.21.10">
    <property type="match status" value="1"/>
</dbReference>
<dbReference type="GeneID" id="103514002"/>
<dbReference type="Proteomes" id="UP000079169">
    <property type="component" value="Unplaced"/>
</dbReference>
<dbReference type="InterPro" id="IPR029052">
    <property type="entry name" value="Metallo-depent_PP-like"/>
</dbReference>
<dbReference type="PANTHER" id="PTHR14795:SF0">
    <property type="entry name" value="TRANSMEMBRANE PROTEIN 62"/>
    <property type="match status" value="1"/>
</dbReference>
<dbReference type="PaxDb" id="121845-A0A3Q0J832"/>
<protein>
    <submittedName>
        <fullName evidence="3">Transmembrane protein 62-like</fullName>
    </submittedName>
</protein>
<organism evidence="2 3">
    <name type="scientific">Diaphorina citri</name>
    <name type="common">Asian citrus psyllid</name>
    <dbReference type="NCBI Taxonomy" id="121845"/>
    <lineage>
        <taxon>Eukaryota</taxon>
        <taxon>Metazoa</taxon>
        <taxon>Ecdysozoa</taxon>
        <taxon>Arthropoda</taxon>
        <taxon>Hexapoda</taxon>
        <taxon>Insecta</taxon>
        <taxon>Pterygota</taxon>
        <taxon>Neoptera</taxon>
        <taxon>Paraneoptera</taxon>
        <taxon>Hemiptera</taxon>
        <taxon>Sternorrhyncha</taxon>
        <taxon>Psylloidea</taxon>
        <taxon>Psyllidae</taxon>
        <taxon>Diaphorininae</taxon>
        <taxon>Diaphorina</taxon>
    </lineage>
</organism>
<evidence type="ECO:0000313" key="2">
    <source>
        <dbReference type="Proteomes" id="UP000079169"/>
    </source>
</evidence>
<dbReference type="PANTHER" id="PTHR14795">
    <property type="entry name" value="HELICASE RELATED"/>
    <property type="match status" value="1"/>
</dbReference>